<keyword evidence="1" id="KW-0472">Membrane</keyword>
<name>A0A5C4XFS5_9HYPH</name>
<gene>
    <name evidence="2" type="ORF">FHP24_18730</name>
</gene>
<feature type="transmembrane region" description="Helical" evidence="1">
    <location>
        <begin position="45"/>
        <end position="63"/>
    </location>
</feature>
<dbReference type="EMBL" id="VDMN01000004">
    <property type="protein sequence ID" value="TNM62129.1"/>
    <property type="molecule type" value="Genomic_DNA"/>
</dbReference>
<sequence length="223" mass="24198">MARTDGGDRKRHWRHHRHGPFFAAAIASIVTLPVLIVVLPEVAAALTAIVFFVIYLAMIGLRIRHLDADKLEASGQNTDEPAPIILAVTLLAAVAALVTLFEALNQKQPSGLLDVAVGFAAVILGWFSIHTMFSLHYAHLYWRPGDKDDGISVGGLDFPQTDRPGAWDFLYFGYVIGMTAQTSDVAITSTDMRKINLLHSVVSFFFNTVLVAAAVNAIVSLAT</sequence>
<feature type="transmembrane region" description="Helical" evidence="1">
    <location>
        <begin position="197"/>
        <end position="219"/>
    </location>
</feature>
<keyword evidence="3" id="KW-1185">Reference proteome</keyword>
<feature type="transmembrane region" description="Helical" evidence="1">
    <location>
        <begin position="116"/>
        <end position="138"/>
    </location>
</feature>
<dbReference type="AlphaFoldDB" id="A0A5C4XFS5"/>
<keyword evidence="1" id="KW-1133">Transmembrane helix</keyword>
<organism evidence="2 3">
    <name type="scientific">Aliirhizobium smilacinae</name>
    <dbReference type="NCBI Taxonomy" id="1395944"/>
    <lineage>
        <taxon>Bacteria</taxon>
        <taxon>Pseudomonadati</taxon>
        <taxon>Pseudomonadota</taxon>
        <taxon>Alphaproteobacteria</taxon>
        <taxon>Hyphomicrobiales</taxon>
        <taxon>Rhizobiaceae</taxon>
        <taxon>Aliirhizobium</taxon>
    </lineage>
</organism>
<proteinExistence type="predicted"/>
<dbReference type="OrthoDB" id="64737at2"/>
<accession>A0A5C4XFS5</accession>
<dbReference type="Proteomes" id="UP000311605">
    <property type="component" value="Unassembled WGS sequence"/>
</dbReference>
<protein>
    <submittedName>
        <fullName evidence="2">DUF1345 domain-containing protein</fullName>
    </submittedName>
</protein>
<feature type="transmembrane region" description="Helical" evidence="1">
    <location>
        <begin position="84"/>
        <end position="104"/>
    </location>
</feature>
<feature type="transmembrane region" description="Helical" evidence="1">
    <location>
        <begin position="21"/>
        <end position="39"/>
    </location>
</feature>
<evidence type="ECO:0000256" key="1">
    <source>
        <dbReference type="SAM" id="Phobius"/>
    </source>
</evidence>
<dbReference type="Pfam" id="PF07077">
    <property type="entry name" value="DUF1345"/>
    <property type="match status" value="1"/>
</dbReference>
<keyword evidence="1" id="KW-0812">Transmembrane</keyword>
<evidence type="ECO:0000313" key="2">
    <source>
        <dbReference type="EMBL" id="TNM62129.1"/>
    </source>
</evidence>
<reference evidence="2 3" key="1">
    <citation type="submission" date="2019-06" db="EMBL/GenBank/DDBJ databases">
        <title>The draft genome of Rhizobium smilacinae PTYR-5.</title>
        <authorList>
            <person name="Liu L."/>
            <person name="Li L."/>
            <person name="Zhang X."/>
        </authorList>
    </citation>
    <scope>NUCLEOTIDE SEQUENCE [LARGE SCALE GENOMIC DNA]</scope>
    <source>
        <strain evidence="2 3">PTYR-5</strain>
    </source>
</reference>
<comment type="caution">
    <text evidence="2">The sequence shown here is derived from an EMBL/GenBank/DDBJ whole genome shotgun (WGS) entry which is preliminary data.</text>
</comment>
<evidence type="ECO:0000313" key="3">
    <source>
        <dbReference type="Proteomes" id="UP000311605"/>
    </source>
</evidence>
<dbReference type="RefSeq" id="WP_139677758.1">
    <property type="nucleotide sequence ID" value="NZ_VDMN01000004.1"/>
</dbReference>
<dbReference type="InterPro" id="IPR009781">
    <property type="entry name" value="DUF1345"/>
</dbReference>